<protein>
    <submittedName>
        <fullName evidence="1">Uncharacterized protein</fullName>
    </submittedName>
</protein>
<accession>A0A391NTR3</accession>
<organism evidence="1 2">
    <name type="scientific">Kipferlia bialata</name>
    <dbReference type="NCBI Taxonomy" id="797122"/>
    <lineage>
        <taxon>Eukaryota</taxon>
        <taxon>Metamonada</taxon>
        <taxon>Carpediemonas-like organisms</taxon>
        <taxon>Kipferlia</taxon>
    </lineage>
</organism>
<feature type="non-terminal residue" evidence="1">
    <location>
        <position position="1"/>
    </location>
</feature>
<dbReference type="AlphaFoldDB" id="A0A391NTR3"/>
<evidence type="ECO:0000313" key="2">
    <source>
        <dbReference type="Proteomes" id="UP000265618"/>
    </source>
</evidence>
<sequence>IRINYHVHDSVPMDGSDDGEGHCVFDVEKGEKVENEFAWTNIKM</sequence>
<evidence type="ECO:0000313" key="1">
    <source>
        <dbReference type="EMBL" id="GCA64631.1"/>
    </source>
</evidence>
<dbReference type="Proteomes" id="UP000265618">
    <property type="component" value="Unassembled WGS sequence"/>
</dbReference>
<dbReference type="EMBL" id="BDIP01007927">
    <property type="protein sequence ID" value="GCA64631.1"/>
    <property type="molecule type" value="Genomic_DNA"/>
</dbReference>
<gene>
    <name evidence="1" type="ORF">KIPB_014865</name>
</gene>
<proteinExistence type="predicted"/>
<reference evidence="1 2" key="1">
    <citation type="journal article" date="2018" name="PLoS ONE">
        <title>The draft genome of Kipferlia bialata reveals reductive genome evolution in fornicate parasites.</title>
        <authorList>
            <person name="Tanifuji G."/>
            <person name="Takabayashi S."/>
            <person name="Kume K."/>
            <person name="Takagi M."/>
            <person name="Nakayama T."/>
            <person name="Kamikawa R."/>
            <person name="Inagaki Y."/>
            <person name="Hashimoto T."/>
        </authorList>
    </citation>
    <scope>NUCLEOTIDE SEQUENCE [LARGE SCALE GENOMIC DNA]</scope>
    <source>
        <strain evidence="1">NY0173</strain>
    </source>
</reference>
<comment type="caution">
    <text evidence="1">The sequence shown here is derived from an EMBL/GenBank/DDBJ whole genome shotgun (WGS) entry which is preliminary data.</text>
</comment>
<keyword evidence="2" id="KW-1185">Reference proteome</keyword>
<name>A0A391NTR3_9EUKA</name>